<feature type="domain" description="Flagellar hook-associated protein 2 C-terminal" evidence="7">
    <location>
        <begin position="442"/>
        <end position="706"/>
    </location>
</feature>
<dbReference type="AlphaFoldDB" id="A0A1M5FFX9"/>
<dbReference type="PANTHER" id="PTHR30288:SF0">
    <property type="entry name" value="FLAGELLAR HOOK-ASSOCIATED PROTEIN 2"/>
    <property type="match status" value="1"/>
</dbReference>
<dbReference type="PANTHER" id="PTHR30288">
    <property type="entry name" value="FLAGELLAR CAP/ASSEMBLY PROTEIN FLID"/>
    <property type="match status" value="1"/>
</dbReference>
<comment type="subunit">
    <text evidence="2 5">Homopentamer.</text>
</comment>
<name>A0A1M5FFX9_9BACI</name>
<keyword evidence="8" id="KW-0966">Cell projection</keyword>
<dbReference type="GO" id="GO:0009424">
    <property type="term" value="C:bacterial-type flagellum hook"/>
    <property type="evidence" value="ECO:0007669"/>
    <property type="project" value="UniProtKB-UniRule"/>
</dbReference>
<dbReference type="Pfam" id="PF07195">
    <property type="entry name" value="FliD_C"/>
    <property type="match status" value="1"/>
</dbReference>
<dbReference type="InterPro" id="IPR003481">
    <property type="entry name" value="FliD_N"/>
</dbReference>
<keyword evidence="8" id="KW-0282">Flagellum</keyword>
<dbReference type="Pfam" id="PF02465">
    <property type="entry name" value="FliD_N"/>
    <property type="match status" value="1"/>
</dbReference>
<dbReference type="GO" id="GO:0071973">
    <property type="term" value="P:bacterial-type flagellum-dependent cell motility"/>
    <property type="evidence" value="ECO:0007669"/>
    <property type="project" value="TreeGrafter"/>
</dbReference>
<comment type="function">
    <text evidence="5">Required for morphogenesis and for the elongation of the flagellar filament by facilitating polymerization of the flagellin monomers at the tip of growing filament. Forms a capping structure, which prevents flagellin subunits (transported through the central channel of the flagellum) from leaking out without polymerization at the distal end.</text>
</comment>
<proteinExistence type="inferred from homology"/>
<evidence type="ECO:0000256" key="4">
    <source>
        <dbReference type="ARBA" id="ARBA00023143"/>
    </source>
</evidence>
<evidence type="ECO:0000256" key="3">
    <source>
        <dbReference type="ARBA" id="ARBA00023054"/>
    </source>
</evidence>
<dbReference type="Proteomes" id="UP000183988">
    <property type="component" value="Unassembled WGS sequence"/>
</dbReference>
<dbReference type="GO" id="GO:0005576">
    <property type="term" value="C:extracellular region"/>
    <property type="evidence" value="ECO:0007669"/>
    <property type="project" value="UniProtKB-SubCell"/>
</dbReference>
<evidence type="ECO:0000256" key="2">
    <source>
        <dbReference type="ARBA" id="ARBA00011255"/>
    </source>
</evidence>
<protein>
    <recommendedName>
        <fullName evidence="5">Flagellar hook-associated protein 2</fullName>
        <shortName evidence="5">HAP2</shortName>
    </recommendedName>
    <alternativeName>
        <fullName evidence="5">Flagellar cap protein</fullName>
    </alternativeName>
</protein>
<evidence type="ECO:0000259" key="7">
    <source>
        <dbReference type="Pfam" id="PF07195"/>
    </source>
</evidence>
<comment type="subcellular location">
    <subcellularLocation>
        <location evidence="5">Secreted</location>
    </subcellularLocation>
    <subcellularLocation>
        <location evidence="5">Bacterial flagellum</location>
    </subcellularLocation>
</comment>
<organism evidence="8 9">
    <name type="scientific">Ornithinibacillus halophilus</name>
    <dbReference type="NCBI Taxonomy" id="930117"/>
    <lineage>
        <taxon>Bacteria</taxon>
        <taxon>Bacillati</taxon>
        <taxon>Bacillota</taxon>
        <taxon>Bacilli</taxon>
        <taxon>Bacillales</taxon>
        <taxon>Bacillaceae</taxon>
        <taxon>Ornithinibacillus</taxon>
    </lineage>
</organism>
<keyword evidence="9" id="KW-1185">Reference proteome</keyword>
<evidence type="ECO:0000256" key="1">
    <source>
        <dbReference type="ARBA" id="ARBA00009764"/>
    </source>
</evidence>
<dbReference type="InterPro" id="IPR010809">
    <property type="entry name" value="FliD_C"/>
</dbReference>
<dbReference type="GO" id="GO:0009421">
    <property type="term" value="C:bacterial-type flagellum filament cap"/>
    <property type="evidence" value="ECO:0007669"/>
    <property type="project" value="InterPro"/>
</dbReference>
<dbReference type="RefSeq" id="WP_072888988.1">
    <property type="nucleotide sequence ID" value="NZ_FQVW01000008.1"/>
</dbReference>
<evidence type="ECO:0000259" key="6">
    <source>
        <dbReference type="Pfam" id="PF02465"/>
    </source>
</evidence>
<dbReference type="EMBL" id="FQVW01000008">
    <property type="protein sequence ID" value="SHF90396.1"/>
    <property type="molecule type" value="Genomic_DNA"/>
</dbReference>
<keyword evidence="3" id="KW-0175">Coiled coil</keyword>
<dbReference type="GO" id="GO:0007155">
    <property type="term" value="P:cell adhesion"/>
    <property type="evidence" value="ECO:0007669"/>
    <property type="project" value="InterPro"/>
</dbReference>
<reference evidence="8 9" key="1">
    <citation type="submission" date="2016-11" db="EMBL/GenBank/DDBJ databases">
        <authorList>
            <person name="Jaros S."/>
            <person name="Januszkiewicz K."/>
            <person name="Wedrychowicz H."/>
        </authorList>
    </citation>
    <scope>NUCLEOTIDE SEQUENCE [LARGE SCALE GENOMIC DNA]</scope>
    <source>
        <strain evidence="8 9">IBRC-M 10683</strain>
    </source>
</reference>
<evidence type="ECO:0000313" key="8">
    <source>
        <dbReference type="EMBL" id="SHF90396.1"/>
    </source>
</evidence>
<evidence type="ECO:0000313" key="9">
    <source>
        <dbReference type="Proteomes" id="UP000183988"/>
    </source>
</evidence>
<evidence type="ECO:0000256" key="5">
    <source>
        <dbReference type="RuleBase" id="RU362066"/>
    </source>
</evidence>
<keyword evidence="8" id="KW-0969">Cilium</keyword>
<keyword evidence="4 5" id="KW-0975">Bacterial flagellum</keyword>
<dbReference type="InterPro" id="IPR040026">
    <property type="entry name" value="FliD"/>
</dbReference>
<keyword evidence="5" id="KW-0964">Secreted</keyword>
<sequence length="718" mass="80539">MAGIRVGGLASGMDIDSIVKDMMKVERMPLDKMEQEKQILEWKQEDYRSINTLLLDFRSELTQMNMTTSYRSRTVSTSDESKVTATASSAASLSSYNISSVSQIATAATLRNVGSISSPNSEKVDLTKGLFSQRDKFAVKPENWENSREVWKQGIIERKDFTSTVDENKKVLSTIEFDIETVPDSSMSIRVDGKGYKVVRDKEVSELAKNEVLYTPADGETPGELTFADGVLKENSKVRAEYIVDSKTDTTTISEPIERWRLSKQSIADEAFTLQIGEGNTFTIKEEADNEFHLVDTSGSSIGTINKETGLINFNQDKLKDIIPDDSDVEIKATYQQNYTDFTLGAHTSEGETHETFLVSGNTSINQVMSSVNSSQVGLTMFYDSFTDQMTLSRNETGNFNGEGANEFDGKSVTGLNNREIITDGLLMNSLFRFGNGTETGGQNAKFTINELTTERHSNTFDISGVTFSLKKTFTEDEEAATLSVNNDSEAVFENIKEFVENYNTLIEAINDKLTEDVHRSYKPLTDQEREELSDKQQEKWEEMARSGLLRGDSTLSGALSSMRSDFYAPVDNPNVSGSYDQLAKIGITTTRDWMSGGKLEINEAKLKAAIEDDPASVENLFRGNGDTKEEQGITRRLYDSVNQTMDKIYERAGRSSYSNNQFTIGRNIENVDDQISRFQDRLTQIEDRYWRQFTAMEKAIQQANSQMSYMMQQFGGY</sequence>
<dbReference type="STRING" id="930117.SAMN05216225_100872"/>
<feature type="domain" description="Flagellar hook-associated protein 2 N-terminal" evidence="6">
    <location>
        <begin position="11"/>
        <end position="108"/>
    </location>
</feature>
<accession>A0A1M5FFX9</accession>
<gene>
    <name evidence="8" type="ORF">SAMN05216225_100872</name>
</gene>
<comment type="similarity">
    <text evidence="1 5">Belongs to the FliD family.</text>
</comment>